<gene>
    <name evidence="1" type="ORF">BN7_5681</name>
</gene>
<dbReference type="InParanoid" id="K0KYB9"/>
<dbReference type="eggNOG" id="ENOG502QUAF">
    <property type="taxonomic scope" value="Eukaryota"/>
</dbReference>
<proteinExistence type="predicted"/>
<dbReference type="Proteomes" id="UP000009328">
    <property type="component" value="Unassembled WGS sequence"/>
</dbReference>
<accession>K0KYB9</accession>
<dbReference type="Pfam" id="PF07350">
    <property type="entry name" value="Gig2-like"/>
    <property type="match status" value="1"/>
</dbReference>
<dbReference type="HOGENOM" id="CLU_011148_0_0_1"/>
<evidence type="ECO:0008006" key="3">
    <source>
        <dbReference type="Google" id="ProtNLM"/>
    </source>
</evidence>
<sequence length="286" mass="33093">MYSQKRKHLNLKKDAQDYIKLNPQTKGYPESNKIVYELYWPKSQINARSDPKMMEPMKFFNNLWHTNNPDVEVSLNHNLSYADRFRIRNPGDDSFTLGPHADGGCIERWEDEEYRKCYEDVFNGDSENYDPYDVTHRTKANMNIYPVANACSVFRSFQELTNYYLLKPLFNVFDELDLQSSKFLGSKLGKNQEFNDKSHPDLNLSKLMTSIPKVEPGDAVFWHCDLIHAADLVHRGEVDSSVMYIPAVPLCDLNTKYLKLQREAFLKGLTGPDISGFPTSELKTII</sequence>
<dbReference type="EMBL" id="CAIF01000227">
    <property type="protein sequence ID" value="CCH46093.1"/>
    <property type="molecule type" value="Genomic_DNA"/>
</dbReference>
<dbReference type="STRING" id="1206466.K0KYB9"/>
<dbReference type="AlphaFoldDB" id="K0KYB9"/>
<organism evidence="1 2">
    <name type="scientific">Wickerhamomyces ciferrii (strain ATCC 14091 / BCRC 22168 / CBS 111 / JCM 3599 / NBRC 0793 / NRRL Y-1031 F-60-10)</name>
    <name type="common">Yeast</name>
    <name type="synonym">Pichia ciferrii</name>
    <dbReference type="NCBI Taxonomy" id="1206466"/>
    <lineage>
        <taxon>Eukaryota</taxon>
        <taxon>Fungi</taxon>
        <taxon>Dikarya</taxon>
        <taxon>Ascomycota</taxon>
        <taxon>Saccharomycotina</taxon>
        <taxon>Saccharomycetes</taxon>
        <taxon>Phaffomycetales</taxon>
        <taxon>Wickerhamomycetaceae</taxon>
        <taxon>Wickerhamomyces</taxon>
    </lineage>
</organism>
<dbReference type="InterPro" id="IPR027443">
    <property type="entry name" value="IPNS-like_sf"/>
</dbReference>
<dbReference type="SUPFAM" id="SSF51197">
    <property type="entry name" value="Clavaminate synthase-like"/>
    <property type="match status" value="1"/>
</dbReference>
<protein>
    <recommendedName>
        <fullName evidence="3">DUF1479-domain-containing protein</fullName>
    </recommendedName>
</protein>
<reference evidence="1 2" key="1">
    <citation type="journal article" date="2012" name="Eukaryot. Cell">
        <title>Draft genome sequence of Wickerhamomyces ciferrii NRRL Y-1031 F-60-10.</title>
        <authorList>
            <person name="Schneider J."/>
            <person name="Andrea H."/>
            <person name="Blom J."/>
            <person name="Jaenicke S."/>
            <person name="Ruckert C."/>
            <person name="Schorsch C."/>
            <person name="Szczepanowski R."/>
            <person name="Farwick M."/>
            <person name="Goesmann A."/>
            <person name="Puhler A."/>
            <person name="Schaffer S."/>
            <person name="Tauch A."/>
            <person name="Kohler T."/>
            <person name="Brinkrolf K."/>
        </authorList>
    </citation>
    <scope>NUCLEOTIDE SEQUENCE [LARGE SCALE GENOMIC DNA]</scope>
    <source>
        <strain evidence="2">ATCC 14091 / BCRC 22168 / CBS 111 / JCM 3599 / NBRC 0793 / NRRL Y-1031 F-60-10</strain>
    </source>
</reference>
<dbReference type="InterPro" id="IPR010856">
    <property type="entry name" value="Gig2-like"/>
</dbReference>
<comment type="caution">
    <text evidence="1">The sequence shown here is derived from an EMBL/GenBank/DDBJ whole genome shotgun (WGS) entry which is preliminary data.</text>
</comment>
<dbReference type="Gene3D" id="2.60.120.330">
    <property type="entry name" value="B-lactam Antibiotic, Isopenicillin N Synthase, Chain"/>
    <property type="match status" value="2"/>
</dbReference>
<keyword evidence="2" id="KW-1185">Reference proteome</keyword>
<dbReference type="PANTHER" id="PTHR30613">
    <property type="entry name" value="UNCHARACTERIZED PROTEIN YBIU-RELATED"/>
    <property type="match status" value="1"/>
</dbReference>
<dbReference type="PANTHER" id="PTHR30613:SF1">
    <property type="entry name" value="DUF1479 DOMAIN PROTEIN (AFU_ORTHOLOGUE AFUA_5G09280)"/>
    <property type="match status" value="1"/>
</dbReference>
<name>K0KYB9_WICCF</name>
<evidence type="ECO:0000313" key="2">
    <source>
        <dbReference type="Proteomes" id="UP000009328"/>
    </source>
</evidence>
<evidence type="ECO:0000313" key="1">
    <source>
        <dbReference type="EMBL" id="CCH46093.1"/>
    </source>
</evidence>